<keyword evidence="4" id="KW-1185">Reference proteome</keyword>
<sequence length="259" mass="28102">MASRSGLRSRGSAARASSSSPARARSGETTTVLYDRAGTGWSGAVRLPRPVEQVTAELVRLLEALDVSPPFILVGHSLGGAYAQRVAMDLGRDVTGVVLLDPVHRDWNRAMPPELRIESGASARYTVDDIDVPAARAALFAMLKDLDPDVRDAILDVRMRDDRLLTGMHEVANFAEMLEDLPPALPGTAVRAIHATAVDPMQAHYRSAELLQTQIDAMRDMYIAAFGAEAYRPAPEANHSTLPFAAHDQIVEAVRESLR</sequence>
<evidence type="ECO:0000259" key="2">
    <source>
        <dbReference type="Pfam" id="PF12697"/>
    </source>
</evidence>
<dbReference type="Gene3D" id="3.40.50.1820">
    <property type="entry name" value="alpha/beta hydrolase"/>
    <property type="match status" value="1"/>
</dbReference>
<dbReference type="Pfam" id="PF12697">
    <property type="entry name" value="Abhydrolase_6"/>
    <property type="match status" value="1"/>
</dbReference>
<name>A0ABU7V8I0_9MICO</name>
<reference evidence="3 4" key="1">
    <citation type="submission" date="2024-01" db="EMBL/GenBank/DDBJ databases">
        <title>the genome sequence of strain Microbacterium schleiferi NBRC 15075.</title>
        <authorList>
            <person name="Ding Y."/>
            <person name="Zhang G."/>
        </authorList>
    </citation>
    <scope>NUCLEOTIDE SEQUENCE [LARGE SCALE GENOMIC DNA]</scope>
    <source>
        <strain evidence="3 4">NBRC 15075</strain>
    </source>
</reference>
<dbReference type="InterPro" id="IPR029058">
    <property type="entry name" value="AB_hydrolase_fold"/>
</dbReference>
<dbReference type="Proteomes" id="UP001351900">
    <property type="component" value="Unassembled WGS sequence"/>
</dbReference>
<gene>
    <name evidence="3" type="ORF">V2V91_12760</name>
</gene>
<proteinExistence type="predicted"/>
<evidence type="ECO:0000313" key="3">
    <source>
        <dbReference type="EMBL" id="MEF2255997.1"/>
    </source>
</evidence>
<dbReference type="GO" id="GO:0016787">
    <property type="term" value="F:hydrolase activity"/>
    <property type="evidence" value="ECO:0007669"/>
    <property type="project" value="UniProtKB-KW"/>
</dbReference>
<comment type="caution">
    <text evidence="3">The sequence shown here is derived from an EMBL/GenBank/DDBJ whole genome shotgun (WGS) entry which is preliminary data.</text>
</comment>
<accession>A0ABU7V8I0</accession>
<keyword evidence="3" id="KW-0378">Hydrolase</keyword>
<feature type="domain" description="AB hydrolase-1" evidence="2">
    <location>
        <begin position="24"/>
        <end position="252"/>
    </location>
</feature>
<organism evidence="3 4">
    <name type="scientific">Microbacterium schleiferi</name>
    <dbReference type="NCBI Taxonomy" id="69362"/>
    <lineage>
        <taxon>Bacteria</taxon>
        <taxon>Bacillati</taxon>
        <taxon>Actinomycetota</taxon>
        <taxon>Actinomycetes</taxon>
        <taxon>Micrococcales</taxon>
        <taxon>Microbacteriaceae</taxon>
        <taxon>Microbacterium</taxon>
    </lineage>
</organism>
<feature type="compositionally biased region" description="Low complexity" evidence="1">
    <location>
        <begin position="1"/>
        <end position="24"/>
    </location>
</feature>
<evidence type="ECO:0000313" key="4">
    <source>
        <dbReference type="Proteomes" id="UP001351900"/>
    </source>
</evidence>
<dbReference type="EMBL" id="JAZHOV010000007">
    <property type="protein sequence ID" value="MEF2255997.1"/>
    <property type="molecule type" value="Genomic_DNA"/>
</dbReference>
<feature type="region of interest" description="Disordered" evidence="1">
    <location>
        <begin position="1"/>
        <end position="30"/>
    </location>
</feature>
<dbReference type="InterPro" id="IPR000073">
    <property type="entry name" value="AB_hydrolase_1"/>
</dbReference>
<dbReference type="RefSeq" id="WP_331792138.1">
    <property type="nucleotide sequence ID" value="NZ_BAAAUO010000012.1"/>
</dbReference>
<dbReference type="SUPFAM" id="SSF53474">
    <property type="entry name" value="alpha/beta-Hydrolases"/>
    <property type="match status" value="1"/>
</dbReference>
<evidence type="ECO:0000256" key="1">
    <source>
        <dbReference type="SAM" id="MobiDB-lite"/>
    </source>
</evidence>
<protein>
    <submittedName>
        <fullName evidence="3">Alpha/beta hydrolase</fullName>
    </submittedName>
</protein>